<gene>
    <name evidence="1" type="ORF">IFDJLNFL_2416</name>
    <name evidence="2" type="ORF">MTDSW087_05053</name>
</gene>
<name>A0A564G489_9HYPH</name>
<evidence type="ECO:0000313" key="4">
    <source>
        <dbReference type="Proteomes" id="UP001055303"/>
    </source>
</evidence>
<keyword evidence="4" id="KW-1185">Reference proteome</keyword>
<dbReference type="AlphaFoldDB" id="A0A564G489"/>
<dbReference type="RefSeq" id="WP_144767799.1">
    <property type="nucleotide sequence ID" value="NZ_BPQI01000063.1"/>
</dbReference>
<dbReference type="EMBL" id="BPQI01000063">
    <property type="protein sequence ID" value="GJD56519.1"/>
    <property type="molecule type" value="Genomic_DNA"/>
</dbReference>
<reference evidence="1" key="2">
    <citation type="journal article" date="2021" name="Front. Microbiol.">
        <title>Comprehensive Comparative Genomics and Phenotyping of Methylobacterium Species.</title>
        <authorList>
            <person name="Alessa O."/>
            <person name="Ogura Y."/>
            <person name="Fujitani Y."/>
            <person name="Takami H."/>
            <person name="Hayashi T."/>
            <person name="Sahin N."/>
            <person name="Tani A."/>
        </authorList>
    </citation>
    <scope>NUCLEOTIDE SEQUENCE</scope>
    <source>
        <strain evidence="1">DSM 22415</strain>
    </source>
</reference>
<dbReference type="Proteomes" id="UP000401717">
    <property type="component" value="Unassembled WGS sequence"/>
</dbReference>
<proteinExistence type="predicted"/>
<accession>A0A564G489</accession>
<evidence type="ECO:0000313" key="2">
    <source>
        <dbReference type="EMBL" id="VUF15315.1"/>
    </source>
</evidence>
<organism evidence="2 3">
    <name type="scientific">Methylobacterium dankookense</name>
    <dbReference type="NCBI Taxonomy" id="560405"/>
    <lineage>
        <taxon>Bacteria</taxon>
        <taxon>Pseudomonadati</taxon>
        <taxon>Pseudomonadota</taxon>
        <taxon>Alphaproteobacteria</taxon>
        <taxon>Hyphomicrobiales</taxon>
        <taxon>Methylobacteriaceae</taxon>
        <taxon>Methylobacterium</taxon>
    </lineage>
</organism>
<evidence type="ECO:0000313" key="1">
    <source>
        <dbReference type="EMBL" id="GJD56519.1"/>
    </source>
</evidence>
<dbReference type="OrthoDB" id="8004096at2"/>
<protein>
    <submittedName>
        <fullName evidence="2">Uncharacterized protein</fullName>
    </submittedName>
</protein>
<reference evidence="2 3" key="1">
    <citation type="submission" date="2019-06" db="EMBL/GenBank/DDBJ databases">
        <authorList>
            <person name="Rodrigo-Torres L."/>
            <person name="Arahal R. D."/>
            <person name="Lucena T."/>
        </authorList>
    </citation>
    <scope>NUCLEOTIDE SEQUENCE [LARGE SCALE GENOMIC DNA]</scope>
    <source>
        <strain evidence="2 3">SW08-7</strain>
    </source>
</reference>
<reference evidence="1" key="3">
    <citation type="submission" date="2021-08" db="EMBL/GenBank/DDBJ databases">
        <authorList>
            <person name="Tani A."/>
            <person name="Ola A."/>
            <person name="Ogura Y."/>
            <person name="Katsura K."/>
            <person name="Hayashi T."/>
        </authorList>
    </citation>
    <scope>NUCLEOTIDE SEQUENCE</scope>
    <source>
        <strain evidence="1">DSM 22415</strain>
    </source>
</reference>
<evidence type="ECO:0000313" key="3">
    <source>
        <dbReference type="Proteomes" id="UP000401717"/>
    </source>
</evidence>
<sequence>MGEDGETRAAQALARAAEAGRRLAAAFAGPAGRDALPFAVVEAFDAEIRGRVERDPRIEDERDRVLITAVKLAETPPEEGEAVKAARAHLLDAIDYLEQAVLRLGVVNRAGAKAGLGTAGGRIGPARRP</sequence>
<dbReference type="EMBL" id="CABFVH010000051">
    <property type="protein sequence ID" value="VUF15315.1"/>
    <property type="molecule type" value="Genomic_DNA"/>
</dbReference>
<dbReference type="Proteomes" id="UP001055303">
    <property type="component" value="Unassembled WGS sequence"/>
</dbReference>